<protein>
    <submittedName>
        <fullName evidence="2">Uncharacterized protein</fullName>
    </submittedName>
</protein>
<feature type="compositionally biased region" description="Basic residues" evidence="1">
    <location>
        <begin position="20"/>
        <end position="41"/>
    </location>
</feature>
<feature type="compositionally biased region" description="Basic and acidic residues" evidence="1">
    <location>
        <begin position="64"/>
        <end position="80"/>
    </location>
</feature>
<reference evidence="2" key="1">
    <citation type="submission" date="2018-04" db="EMBL/GenBank/DDBJ databases">
        <title>WGS assembly of Panicum hallii.</title>
        <authorList>
            <person name="Lovell J."/>
            <person name="Jenkins J."/>
            <person name="Lowry D."/>
            <person name="Mamidi S."/>
            <person name="Sreedasyam A."/>
            <person name="Weng X."/>
            <person name="Barry K."/>
            <person name="Bonette J."/>
            <person name="Campitelli B."/>
            <person name="Daum C."/>
            <person name="Gordon S."/>
            <person name="Gould B."/>
            <person name="Lipzen A."/>
            <person name="Macqueen A."/>
            <person name="Palacio-Mejia J."/>
            <person name="Plott C."/>
            <person name="Shakirov E."/>
            <person name="Shu S."/>
            <person name="Yoshinaga Y."/>
            <person name="Zane M."/>
            <person name="Rokhsar D."/>
            <person name="Grimwood J."/>
            <person name="Schmutz J."/>
            <person name="Juenger T."/>
        </authorList>
    </citation>
    <scope>NUCLEOTIDE SEQUENCE [LARGE SCALE GENOMIC DNA]</scope>
    <source>
        <strain evidence="2">FIL2</strain>
    </source>
</reference>
<feature type="region of interest" description="Disordered" evidence="1">
    <location>
        <begin position="1"/>
        <end position="86"/>
    </location>
</feature>
<proteinExistence type="predicted"/>
<name>A0A2T8KQE6_9POAL</name>
<dbReference type="EMBL" id="CM008047">
    <property type="protein sequence ID" value="PVH64384.1"/>
    <property type="molecule type" value="Genomic_DNA"/>
</dbReference>
<evidence type="ECO:0000313" key="2">
    <source>
        <dbReference type="EMBL" id="PVH64384.1"/>
    </source>
</evidence>
<dbReference type="Proteomes" id="UP000243499">
    <property type="component" value="Chromosome 2"/>
</dbReference>
<organism evidence="2">
    <name type="scientific">Panicum hallii</name>
    <dbReference type="NCBI Taxonomy" id="206008"/>
    <lineage>
        <taxon>Eukaryota</taxon>
        <taxon>Viridiplantae</taxon>
        <taxon>Streptophyta</taxon>
        <taxon>Embryophyta</taxon>
        <taxon>Tracheophyta</taxon>
        <taxon>Spermatophyta</taxon>
        <taxon>Magnoliopsida</taxon>
        <taxon>Liliopsida</taxon>
        <taxon>Poales</taxon>
        <taxon>Poaceae</taxon>
        <taxon>PACMAD clade</taxon>
        <taxon>Panicoideae</taxon>
        <taxon>Panicodae</taxon>
        <taxon>Paniceae</taxon>
        <taxon>Panicinae</taxon>
        <taxon>Panicum</taxon>
        <taxon>Panicum sect. Panicum</taxon>
    </lineage>
</organism>
<dbReference type="Gramene" id="PVH64384">
    <property type="protein sequence ID" value="PVH64384"/>
    <property type="gene ID" value="PAHAL_2G254700"/>
</dbReference>
<sequence length="86" mass="9788">MWGQGQIHLSTPQLTAHGWKSPRRRPRRRRRSPRRRLRRRPQCSGEGGGEGAAAAARAQATPRVRRDARQRPLGGREHGRGRVRLA</sequence>
<accession>A0A2T8KQE6</accession>
<gene>
    <name evidence="2" type="ORF">PAHAL_2G254700</name>
</gene>
<dbReference type="AlphaFoldDB" id="A0A2T8KQE6"/>
<evidence type="ECO:0000256" key="1">
    <source>
        <dbReference type="SAM" id="MobiDB-lite"/>
    </source>
</evidence>